<dbReference type="STRING" id="92487.SAMN02745130_02677"/>
<dbReference type="InterPro" id="IPR036182">
    <property type="entry name" value="PCuAC_sf"/>
</dbReference>
<dbReference type="AlphaFoldDB" id="A0A1T4X939"/>
<evidence type="ECO:0000313" key="2">
    <source>
        <dbReference type="Proteomes" id="UP000190460"/>
    </source>
</evidence>
<dbReference type="EMBL" id="FUYB01000014">
    <property type="protein sequence ID" value="SKA86124.1"/>
    <property type="molecule type" value="Genomic_DNA"/>
</dbReference>
<keyword evidence="2" id="KW-1185">Reference proteome</keyword>
<reference evidence="1 2" key="1">
    <citation type="submission" date="2017-02" db="EMBL/GenBank/DDBJ databases">
        <authorList>
            <person name="Peterson S.W."/>
        </authorList>
    </citation>
    <scope>NUCLEOTIDE SEQUENCE [LARGE SCALE GENOMIC DNA]</scope>
    <source>
        <strain evidence="1 2">ATCC 49788</strain>
    </source>
</reference>
<dbReference type="SUPFAM" id="SSF110087">
    <property type="entry name" value="DR1885-like metal-binding protein"/>
    <property type="match status" value="1"/>
</dbReference>
<dbReference type="Gene3D" id="2.60.40.1890">
    <property type="entry name" value="PCu(A)C copper chaperone"/>
    <property type="match status" value="1"/>
</dbReference>
<dbReference type="OrthoDB" id="9796962at2"/>
<dbReference type="Proteomes" id="UP000190460">
    <property type="component" value="Unassembled WGS sequence"/>
</dbReference>
<name>A0A1T4X939_9GAMM</name>
<dbReference type="InterPro" id="IPR058248">
    <property type="entry name" value="Lxx211020-like"/>
</dbReference>
<evidence type="ECO:0008006" key="3">
    <source>
        <dbReference type="Google" id="ProtNLM"/>
    </source>
</evidence>
<dbReference type="InterPro" id="IPR007410">
    <property type="entry name" value="LpqE-like"/>
</dbReference>
<protein>
    <recommendedName>
        <fullName evidence="3">Copper(I)-binding protein</fullName>
    </recommendedName>
</protein>
<accession>A0A1T4X939</accession>
<proteinExistence type="predicted"/>
<organism evidence="1 2">
    <name type="scientific">Thiothrix eikelboomii</name>
    <dbReference type="NCBI Taxonomy" id="92487"/>
    <lineage>
        <taxon>Bacteria</taxon>
        <taxon>Pseudomonadati</taxon>
        <taxon>Pseudomonadota</taxon>
        <taxon>Gammaproteobacteria</taxon>
        <taxon>Thiotrichales</taxon>
        <taxon>Thiotrichaceae</taxon>
        <taxon>Thiothrix</taxon>
    </lineage>
</organism>
<dbReference type="PANTHER" id="PTHR36302">
    <property type="entry name" value="BLR7088 PROTEIN"/>
    <property type="match status" value="1"/>
</dbReference>
<gene>
    <name evidence="1" type="ORF">SAMN02745130_02677</name>
</gene>
<dbReference type="Pfam" id="PF04314">
    <property type="entry name" value="PCuAC"/>
    <property type="match status" value="1"/>
</dbReference>
<sequence length="140" mass="15151">MHKTVATDNAVTAEHGFFIVKAPYARAVPPGQPNSAVFMQLQNKDRQAHALVKAVSQVAEVVELHNHVNEGGIMKMRQVAQIDLPAGETVELKPGGFHIMLIGLKQALQPNARVDLSLTFEEGTTVTVTAPIKEIVAPMH</sequence>
<dbReference type="PANTHER" id="PTHR36302:SF1">
    <property type="entry name" value="COPPER CHAPERONE PCU(A)C"/>
    <property type="match status" value="1"/>
</dbReference>
<evidence type="ECO:0000313" key="1">
    <source>
        <dbReference type="EMBL" id="SKA86124.1"/>
    </source>
</evidence>